<dbReference type="EMBL" id="VIWO01000009">
    <property type="protein sequence ID" value="TWF35300.1"/>
    <property type="molecule type" value="Genomic_DNA"/>
</dbReference>
<protein>
    <recommendedName>
        <fullName evidence="3">ERF1-like protein</fullName>
    </recommendedName>
</protein>
<dbReference type="AlphaFoldDB" id="A0A561PB69"/>
<dbReference type="Pfam" id="PF18845">
    <property type="entry name" value="baeRF_family3"/>
    <property type="match status" value="1"/>
</dbReference>
<reference evidence="1 2" key="1">
    <citation type="submission" date="2019-06" db="EMBL/GenBank/DDBJ databases">
        <title>Sorghum-associated microbial communities from plants grown in Nebraska, USA.</title>
        <authorList>
            <person name="Schachtman D."/>
        </authorList>
    </citation>
    <scope>NUCLEOTIDE SEQUENCE [LARGE SCALE GENOMIC DNA]</scope>
    <source>
        <strain evidence="1 2">1209</strain>
    </source>
</reference>
<dbReference type="InterPro" id="IPR041289">
    <property type="entry name" value="Bact_RF_family3"/>
</dbReference>
<proteinExistence type="predicted"/>
<dbReference type="Proteomes" id="UP000320811">
    <property type="component" value="Unassembled WGS sequence"/>
</dbReference>
<organism evidence="1 2">
    <name type="scientific">Chitinophaga polysaccharea</name>
    <dbReference type="NCBI Taxonomy" id="1293035"/>
    <lineage>
        <taxon>Bacteria</taxon>
        <taxon>Pseudomonadati</taxon>
        <taxon>Bacteroidota</taxon>
        <taxon>Chitinophagia</taxon>
        <taxon>Chitinophagales</taxon>
        <taxon>Chitinophagaceae</taxon>
        <taxon>Chitinophaga</taxon>
    </lineage>
</organism>
<evidence type="ECO:0000313" key="2">
    <source>
        <dbReference type="Proteomes" id="UP000320811"/>
    </source>
</evidence>
<evidence type="ECO:0000313" key="1">
    <source>
        <dbReference type="EMBL" id="TWF35300.1"/>
    </source>
</evidence>
<sequence length="351" mass="40235">MEETLVSLSQYRGAPAVTIILSTHRTFPDNRQDIIHLKKLVTEAENRLYDTYDKREVWPLLDKIKAAEADIDHNYNLDSLVIFANAGHAQVIKLPVPATDRVVIGDRYEIRPLLKALQQLEHYYILTIGRQKIRLLEAYNDTLIREVNNNDFPYENNYHTTDPMRLQQADLVDDLQREFFNTADKRFKKYYYENPLPVILLGDNKSVAHFQEEMDIKNIVLRTAPGSYDHSTHYEILRATFPLILQHMADKETAALEAIANAQSTQKLLVDLNDIYRAANTGTADTLYIEKTYFQPGNIHNDTISLSGTSDGEDVTLVIIDTLLQKNGKVVFMEENTLNAYQGIALITRFS</sequence>
<dbReference type="RefSeq" id="WP_145673304.1">
    <property type="nucleotide sequence ID" value="NZ_VIWO01000009.1"/>
</dbReference>
<name>A0A561PB69_9BACT</name>
<gene>
    <name evidence="1" type="ORF">FHW36_10987</name>
</gene>
<keyword evidence="2" id="KW-1185">Reference proteome</keyword>
<comment type="caution">
    <text evidence="1">The sequence shown here is derived from an EMBL/GenBank/DDBJ whole genome shotgun (WGS) entry which is preliminary data.</text>
</comment>
<accession>A0A561PB69</accession>
<dbReference type="OrthoDB" id="4393931at2"/>
<evidence type="ECO:0008006" key="3">
    <source>
        <dbReference type="Google" id="ProtNLM"/>
    </source>
</evidence>